<gene>
    <name evidence="1" type="ORF">ACH4F9_29300</name>
</gene>
<organism evidence="1 2">
    <name type="scientific">Streptomyces longisporoflavus</name>
    <dbReference type="NCBI Taxonomy" id="28044"/>
    <lineage>
        <taxon>Bacteria</taxon>
        <taxon>Bacillati</taxon>
        <taxon>Actinomycetota</taxon>
        <taxon>Actinomycetes</taxon>
        <taxon>Kitasatosporales</taxon>
        <taxon>Streptomycetaceae</taxon>
        <taxon>Streptomyces</taxon>
    </lineage>
</organism>
<evidence type="ECO:0000313" key="2">
    <source>
        <dbReference type="Proteomes" id="UP001610818"/>
    </source>
</evidence>
<reference evidence="1 2" key="1">
    <citation type="submission" date="2024-10" db="EMBL/GenBank/DDBJ databases">
        <title>The Natural Products Discovery Center: Release of the First 8490 Sequenced Strains for Exploring Actinobacteria Biosynthetic Diversity.</title>
        <authorList>
            <person name="Kalkreuter E."/>
            <person name="Kautsar S.A."/>
            <person name="Yang D."/>
            <person name="Bader C.D."/>
            <person name="Teijaro C.N."/>
            <person name="Fluegel L."/>
            <person name="Davis C.M."/>
            <person name="Simpson J.R."/>
            <person name="Lauterbach L."/>
            <person name="Steele A.D."/>
            <person name="Gui C."/>
            <person name="Meng S."/>
            <person name="Li G."/>
            <person name="Viehrig K."/>
            <person name="Ye F."/>
            <person name="Su P."/>
            <person name="Kiefer A.F."/>
            <person name="Nichols A."/>
            <person name="Cepeda A.J."/>
            <person name="Yan W."/>
            <person name="Fan B."/>
            <person name="Jiang Y."/>
            <person name="Adhikari A."/>
            <person name="Zheng C.-J."/>
            <person name="Schuster L."/>
            <person name="Cowan T.M."/>
            <person name="Smanski M.J."/>
            <person name="Chevrette M.G."/>
            <person name="De Carvalho L.P.S."/>
            <person name="Shen B."/>
        </authorList>
    </citation>
    <scope>NUCLEOTIDE SEQUENCE [LARGE SCALE GENOMIC DNA]</scope>
    <source>
        <strain evidence="1 2">NPDC017990</strain>
    </source>
</reference>
<proteinExistence type="predicted"/>
<dbReference type="InterPro" id="IPR016024">
    <property type="entry name" value="ARM-type_fold"/>
</dbReference>
<evidence type="ECO:0000313" key="1">
    <source>
        <dbReference type="EMBL" id="MFH8549123.1"/>
    </source>
</evidence>
<dbReference type="RefSeq" id="WP_397715568.1">
    <property type="nucleotide sequence ID" value="NZ_JBIRGN010000005.1"/>
</dbReference>
<dbReference type="Proteomes" id="UP001610818">
    <property type="component" value="Unassembled WGS sequence"/>
</dbReference>
<evidence type="ECO:0008006" key="3">
    <source>
        <dbReference type="Google" id="ProtNLM"/>
    </source>
</evidence>
<dbReference type="InterPro" id="IPR011989">
    <property type="entry name" value="ARM-like"/>
</dbReference>
<comment type="caution">
    <text evidence="1">The sequence shown here is derived from an EMBL/GenBank/DDBJ whole genome shotgun (WGS) entry which is preliminary data.</text>
</comment>
<name>A0ABW7QWN6_9ACTN</name>
<sequence length="480" mass="51909">MREDVEDSEKGAAAAERLAEGAELRSVVAADDPADWVSLDAGVREVSWSYATRTVPRPAWEHASPLPADLTQLGESRLALALCHRDGRVREASVRRAGPYPGLLPLIVIRCSDWAAPVRERARKLLCEALDPTAAVTLAPLILLVGRRDRGGFGVELLGDTLRQAPLAESAALLVHHDRVTRRFAYRLAAEHGRLSPAELARAAADDPDSVIQDLCATAALTRLREAGAAPEDVLEPLLAARPPHVRSAGVTALRQAGQPERAEAFLDDRSGRVRACARYVVRQYGGDPVAWYRARCATPDDPGLVPGAVIGLAECGDRADGALLRPLLVHPADGVRGQAVAGLRALDLADTRQLRPLLDDPAPGVVRQTTLALLPSARQLPADWLLERTGPRLPRHIRVAAFRLLHAHGGVAVLRAAVGLLDDPDVKLRTWAAQSVQRWQPAADVRRGDPEVGVLLDRCRHLFSEHVLKRRKWAAGLDA</sequence>
<dbReference type="Gene3D" id="1.25.10.10">
    <property type="entry name" value="Leucine-rich Repeat Variant"/>
    <property type="match status" value="1"/>
</dbReference>
<dbReference type="EMBL" id="JBIRGQ010000005">
    <property type="protein sequence ID" value="MFH8549123.1"/>
    <property type="molecule type" value="Genomic_DNA"/>
</dbReference>
<keyword evidence="2" id="KW-1185">Reference proteome</keyword>
<protein>
    <recommendedName>
        <fullName evidence="3">HEAT repeat protein</fullName>
    </recommendedName>
</protein>
<dbReference type="SUPFAM" id="SSF48371">
    <property type="entry name" value="ARM repeat"/>
    <property type="match status" value="1"/>
</dbReference>
<accession>A0ABW7QWN6</accession>